<dbReference type="InterPro" id="IPR003593">
    <property type="entry name" value="AAA+_ATPase"/>
</dbReference>
<evidence type="ECO:0000256" key="7">
    <source>
        <dbReference type="ARBA" id="ARBA00023136"/>
    </source>
</evidence>
<dbReference type="Gene3D" id="3.40.50.300">
    <property type="entry name" value="P-loop containing nucleotide triphosphate hydrolases"/>
    <property type="match status" value="1"/>
</dbReference>
<keyword evidence="7" id="KW-0472">Membrane</keyword>
<dbReference type="InterPro" id="IPR027417">
    <property type="entry name" value="P-loop_NTPase"/>
</dbReference>
<evidence type="ECO:0000256" key="2">
    <source>
        <dbReference type="ARBA" id="ARBA00005417"/>
    </source>
</evidence>
<keyword evidence="6 9" id="KW-0067">ATP-binding</keyword>
<keyword evidence="3" id="KW-0813">Transport</keyword>
<dbReference type="Proteomes" id="UP001597373">
    <property type="component" value="Unassembled WGS sequence"/>
</dbReference>
<evidence type="ECO:0000313" key="10">
    <source>
        <dbReference type="Proteomes" id="UP001597373"/>
    </source>
</evidence>
<comment type="subcellular location">
    <subcellularLocation>
        <location evidence="1">Cell inner membrane</location>
        <topology evidence="1">Peripheral membrane protein</topology>
    </subcellularLocation>
</comment>
<dbReference type="Pfam" id="PF00005">
    <property type="entry name" value="ABC_tran"/>
    <property type="match status" value="1"/>
</dbReference>
<evidence type="ECO:0000256" key="1">
    <source>
        <dbReference type="ARBA" id="ARBA00004417"/>
    </source>
</evidence>
<dbReference type="PROSITE" id="PS00211">
    <property type="entry name" value="ABC_TRANSPORTER_1"/>
    <property type="match status" value="1"/>
</dbReference>
<reference evidence="10" key="1">
    <citation type="journal article" date="2019" name="Int. J. Syst. Evol. Microbiol.">
        <title>The Global Catalogue of Microorganisms (GCM) 10K type strain sequencing project: providing services to taxonomists for standard genome sequencing and annotation.</title>
        <authorList>
            <consortium name="The Broad Institute Genomics Platform"/>
            <consortium name="The Broad Institute Genome Sequencing Center for Infectious Disease"/>
            <person name="Wu L."/>
            <person name="Ma J."/>
        </authorList>
    </citation>
    <scope>NUCLEOTIDE SEQUENCE [LARGE SCALE GENOMIC DNA]</scope>
    <source>
        <strain evidence="10">KCTC 23707</strain>
    </source>
</reference>
<sequence>MGSQKLLEVENLCIRYGALTAVSSVSFSVSNKEVVGLVGESGAGKSATAKGIIGLLPPIARMSGSVRYRGEELVGASRARLQKARGAQIGYIFQDALTALDPVRTVGVQLVEALRVHKPVSKREAWQAGEALLEELKIRDPRRVMNSYAHELSGGMRQRAIIALALIAEPEVIIADEVTSALDVTVQRKVLEILLRVCSDRGAGLIMITHDLGVVAQTCDRVIVLYGGIVAEDADVYTLFDHPRHPYTHALMRSMPRVGSDAPFEPIPGSAIQVFGELQMCPFHERCAKAGPDCSAKLPPVQTYGGSQFRCFHPVGLEQ</sequence>
<evidence type="ECO:0000256" key="6">
    <source>
        <dbReference type="ARBA" id="ARBA00022840"/>
    </source>
</evidence>
<dbReference type="CDD" id="cd03257">
    <property type="entry name" value="ABC_NikE_OppD_transporters"/>
    <property type="match status" value="1"/>
</dbReference>
<organism evidence="9 10">
    <name type="scientific">Chelativorans composti</name>
    <dbReference type="NCBI Taxonomy" id="768533"/>
    <lineage>
        <taxon>Bacteria</taxon>
        <taxon>Pseudomonadati</taxon>
        <taxon>Pseudomonadota</taxon>
        <taxon>Alphaproteobacteria</taxon>
        <taxon>Hyphomicrobiales</taxon>
        <taxon>Phyllobacteriaceae</taxon>
        <taxon>Chelativorans</taxon>
    </lineage>
</organism>
<dbReference type="InterPro" id="IPR013563">
    <property type="entry name" value="Oligopep_ABC_C"/>
</dbReference>
<dbReference type="NCBIfam" id="TIGR01727">
    <property type="entry name" value="oligo_HPY"/>
    <property type="match status" value="1"/>
</dbReference>
<dbReference type="PROSITE" id="PS50893">
    <property type="entry name" value="ABC_TRANSPORTER_2"/>
    <property type="match status" value="1"/>
</dbReference>
<dbReference type="PANTHER" id="PTHR43297">
    <property type="entry name" value="OLIGOPEPTIDE TRANSPORT ATP-BINDING PROTEIN APPD"/>
    <property type="match status" value="1"/>
</dbReference>
<dbReference type="SUPFAM" id="SSF52540">
    <property type="entry name" value="P-loop containing nucleoside triphosphate hydrolases"/>
    <property type="match status" value="1"/>
</dbReference>
<keyword evidence="10" id="KW-1185">Reference proteome</keyword>
<comment type="similarity">
    <text evidence="2">Belongs to the ABC transporter superfamily.</text>
</comment>
<name>A0ABW5DG72_9HYPH</name>
<feature type="domain" description="ABC transporter" evidence="8">
    <location>
        <begin position="7"/>
        <end position="252"/>
    </location>
</feature>
<evidence type="ECO:0000313" key="9">
    <source>
        <dbReference type="EMBL" id="MFD2259939.1"/>
    </source>
</evidence>
<evidence type="ECO:0000256" key="5">
    <source>
        <dbReference type="ARBA" id="ARBA00022741"/>
    </source>
</evidence>
<comment type="caution">
    <text evidence="9">The sequence shown here is derived from an EMBL/GenBank/DDBJ whole genome shotgun (WGS) entry which is preliminary data.</text>
</comment>
<evidence type="ECO:0000259" key="8">
    <source>
        <dbReference type="PROSITE" id="PS50893"/>
    </source>
</evidence>
<accession>A0ABW5DG72</accession>
<dbReference type="InterPro" id="IPR003439">
    <property type="entry name" value="ABC_transporter-like_ATP-bd"/>
</dbReference>
<protein>
    <submittedName>
        <fullName evidence="9">ABC transporter ATP-binding protein</fullName>
    </submittedName>
</protein>
<dbReference type="GO" id="GO:0005524">
    <property type="term" value="F:ATP binding"/>
    <property type="evidence" value="ECO:0007669"/>
    <property type="project" value="UniProtKB-KW"/>
</dbReference>
<proteinExistence type="inferred from homology"/>
<dbReference type="InterPro" id="IPR050388">
    <property type="entry name" value="ABC_Ni/Peptide_Import"/>
</dbReference>
<evidence type="ECO:0000256" key="4">
    <source>
        <dbReference type="ARBA" id="ARBA00022475"/>
    </source>
</evidence>
<dbReference type="InterPro" id="IPR017871">
    <property type="entry name" value="ABC_transporter-like_CS"/>
</dbReference>
<gene>
    <name evidence="9" type="ORF">ACFSMZ_09200</name>
</gene>
<dbReference type="PANTHER" id="PTHR43297:SF2">
    <property type="entry name" value="DIPEPTIDE TRANSPORT ATP-BINDING PROTEIN DPPD"/>
    <property type="match status" value="1"/>
</dbReference>
<dbReference type="EMBL" id="JBHUIR010000030">
    <property type="protein sequence ID" value="MFD2259939.1"/>
    <property type="molecule type" value="Genomic_DNA"/>
</dbReference>
<keyword evidence="4" id="KW-1003">Cell membrane</keyword>
<dbReference type="SMART" id="SM00382">
    <property type="entry name" value="AAA"/>
    <property type="match status" value="1"/>
</dbReference>
<dbReference type="RefSeq" id="WP_345099437.1">
    <property type="nucleotide sequence ID" value="NZ_BAABGS010000061.1"/>
</dbReference>
<keyword evidence="5" id="KW-0547">Nucleotide-binding</keyword>
<dbReference type="Pfam" id="PF08352">
    <property type="entry name" value="oligo_HPY"/>
    <property type="match status" value="1"/>
</dbReference>
<evidence type="ECO:0000256" key="3">
    <source>
        <dbReference type="ARBA" id="ARBA00022448"/>
    </source>
</evidence>